<dbReference type="Proteomes" id="UP000195602">
    <property type="component" value="Unassembled WGS sequence"/>
</dbReference>
<dbReference type="CDD" id="cd03046">
    <property type="entry name" value="GST_N_GTT1_like"/>
    <property type="match status" value="1"/>
</dbReference>
<feature type="domain" description="GST N-terminal" evidence="2">
    <location>
        <begin position="2"/>
        <end position="90"/>
    </location>
</feature>
<evidence type="ECO:0000259" key="3">
    <source>
        <dbReference type="PROSITE" id="PS50405"/>
    </source>
</evidence>
<dbReference type="KEGG" id="clus:A9F13_12g01881"/>
<dbReference type="InterPro" id="IPR040079">
    <property type="entry name" value="Glutathione_S-Trfase"/>
</dbReference>
<gene>
    <name evidence="4" type="ORF">A9F13_12g01881</name>
</gene>
<dbReference type="PANTHER" id="PTHR44051:SF9">
    <property type="entry name" value="GLUTATHIONE S-TRANSFERASE 1"/>
    <property type="match status" value="1"/>
</dbReference>
<dbReference type="AlphaFoldDB" id="A0AA91PXN7"/>
<dbReference type="InterPro" id="IPR010987">
    <property type="entry name" value="Glutathione-S-Trfase_C-like"/>
</dbReference>
<sequence length="251" mass="29281">MPDKFTLYWLDESRAHRIMWMLELLGLEYEVDVHLRHPETWRGPAELFNVHPLGKAPVLEIKFADGRPNLQLAETGLIMQYLLKHYDPSFILTPKREDEQLMVDYFIHYSEGTLQPILMAMLINTTAKRVAPIGLKTVAKLVTKGLNNGYYIHEFKLNLEYLNARLREEGTGYFVAGKLTAADIMLSFPVYENLFDNEAGVKECSGETDLYRKYPLLGAWCDKVKNDPIYSRITTVMRRKVEEIRHEQRRR</sequence>
<reference evidence="4 5" key="1">
    <citation type="submission" date="2017-04" db="EMBL/GenBank/DDBJ databases">
        <title>Draft genome of the yeast Clavispora lusitaniae type strain CBS 6936.</title>
        <authorList>
            <person name="Durrens P."/>
            <person name="Klopp C."/>
            <person name="Biteau N."/>
            <person name="Fitton-Ouhabi V."/>
            <person name="Dementhon K."/>
            <person name="Accoceberry I."/>
            <person name="Sherman D.J."/>
            <person name="Noel T."/>
        </authorList>
    </citation>
    <scope>NUCLEOTIDE SEQUENCE [LARGE SCALE GENOMIC DNA]</scope>
    <source>
        <strain evidence="4 5">CBS 6936</strain>
    </source>
</reference>
<dbReference type="Pfam" id="PF13409">
    <property type="entry name" value="GST_N_2"/>
    <property type="match status" value="1"/>
</dbReference>
<evidence type="ECO:0000259" key="2">
    <source>
        <dbReference type="PROSITE" id="PS50404"/>
    </source>
</evidence>
<accession>A0AA91PXN7</accession>
<dbReference type="PANTHER" id="PTHR44051">
    <property type="entry name" value="GLUTATHIONE S-TRANSFERASE-RELATED"/>
    <property type="match status" value="1"/>
</dbReference>
<dbReference type="PROSITE" id="PS50405">
    <property type="entry name" value="GST_CTER"/>
    <property type="match status" value="1"/>
</dbReference>
<dbReference type="Gene3D" id="3.40.30.10">
    <property type="entry name" value="Glutaredoxin"/>
    <property type="match status" value="1"/>
</dbReference>
<dbReference type="InterPro" id="IPR004046">
    <property type="entry name" value="GST_C"/>
</dbReference>
<dbReference type="InterPro" id="IPR036282">
    <property type="entry name" value="Glutathione-S-Trfase_C_sf"/>
</dbReference>
<protein>
    <submittedName>
        <fullName evidence="4">Glutathione S-transferase</fullName>
    </submittedName>
</protein>
<dbReference type="SFLD" id="SFLDG00358">
    <property type="entry name" value="Main_(cytGST)"/>
    <property type="match status" value="1"/>
</dbReference>
<evidence type="ECO:0000313" key="4">
    <source>
        <dbReference type="EMBL" id="OVF07641.1"/>
    </source>
</evidence>
<dbReference type="Pfam" id="PF14497">
    <property type="entry name" value="GST_C_3"/>
    <property type="match status" value="1"/>
</dbReference>
<dbReference type="Gene3D" id="1.20.1050.10">
    <property type="match status" value="1"/>
</dbReference>
<dbReference type="InterPro" id="IPR036249">
    <property type="entry name" value="Thioredoxin-like_sf"/>
</dbReference>
<organism evidence="4 5">
    <name type="scientific">Clavispora lusitaniae</name>
    <name type="common">Candida lusitaniae</name>
    <dbReference type="NCBI Taxonomy" id="36911"/>
    <lineage>
        <taxon>Eukaryota</taxon>
        <taxon>Fungi</taxon>
        <taxon>Dikarya</taxon>
        <taxon>Ascomycota</taxon>
        <taxon>Saccharomycotina</taxon>
        <taxon>Pichiomycetes</taxon>
        <taxon>Metschnikowiaceae</taxon>
        <taxon>Clavispora</taxon>
    </lineage>
</organism>
<evidence type="ECO:0000313" key="5">
    <source>
        <dbReference type="Proteomes" id="UP000195602"/>
    </source>
</evidence>
<dbReference type="InterPro" id="IPR004045">
    <property type="entry name" value="Glutathione_S-Trfase_N"/>
</dbReference>
<dbReference type="PROSITE" id="PS50404">
    <property type="entry name" value="GST_NTER"/>
    <property type="match status" value="1"/>
</dbReference>
<proteinExistence type="inferred from homology"/>
<dbReference type="SFLD" id="SFLDS00019">
    <property type="entry name" value="Glutathione_Transferase_(cytos"/>
    <property type="match status" value="1"/>
</dbReference>
<comment type="similarity">
    <text evidence="1">Belongs to the GST superfamily.</text>
</comment>
<dbReference type="EMBL" id="LYUB02000012">
    <property type="protein sequence ID" value="OVF07641.1"/>
    <property type="molecule type" value="Genomic_DNA"/>
</dbReference>
<evidence type="ECO:0000256" key="1">
    <source>
        <dbReference type="ARBA" id="ARBA00007409"/>
    </source>
</evidence>
<comment type="caution">
    <text evidence="4">The sequence shown here is derived from an EMBL/GenBank/DDBJ whole genome shotgun (WGS) entry which is preliminary data.</text>
</comment>
<feature type="domain" description="GST C-terminal" evidence="3">
    <location>
        <begin position="96"/>
        <end position="244"/>
    </location>
</feature>
<name>A0AA91PXN7_CLALS</name>
<dbReference type="SUPFAM" id="SSF52833">
    <property type="entry name" value="Thioredoxin-like"/>
    <property type="match status" value="1"/>
</dbReference>
<dbReference type="SUPFAM" id="SSF47616">
    <property type="entry name" value="GST C-terminal domain-like"/>
    <property type="match status" value="1"/>
</dbReference>